<dbReference type="Proteomes" id="UP000006753">
    <property type="component" value="Unassembled WGS sequence"/>
</dbReference>
<reference evidence="5 6" key="1">
    <citation type="journal article" date="2012" name="BMC Genomics">
        <title>Sequencing the genome of Marssonina brunnea reveals fungus-poplar co-evolution.</title>
        <authorList>
            <person name="Zhu S."/>
            <person name="Cao Y.-Z."/>
            <person name="Jiang C."/>
            <person name="Tan B.-Y."/>
            <person name="Wang Z."/>
            <person name="Feng S."/>
            <person name="Zhang L."/>
            <person name="Su X.-H."/>
            <person name="Brejova B."/>
            <person name="Vinar T."/>
            <person name="Xu M."/>
            <person name="Wang M.-X."/>
            <person name="Zhang S.-G."/>
            <person name="Huang M.-R."/>
            <person name="Wu R."/>
            <person name="Zhou Y."/>
        </authorList>
    </citation>
    <scope>NUCLEOTIDE SEQUENCE [LARGE SCALE GENOMIC DNA]</scope>
    <source>
        <strain evidence="5 6">MB_m1</strain>
    </source>
</reference>
<dbReference type="FunCoup" id="K1W955">
    <property type="interactions" value="192"/>
</dbReference>
<evidence type="ECO:0000313" key="5">
    <source>
        <dbReference type="EMBL" id="EKD13755.1"/>
    </source>
</evidence>
<protein>
    <submittedName>
        <fullName evidence="5">C6 transcription factor OefC</fullName>
    </submittedName>
</protein>
<dbReference type="EMBL" id="JH921448">
    <property type="protein sequence ID" value="EKD13755.1"/>
    <property type="molecule type" value="Genomic_DNA"/>
</dbReference>
<dbReference type="InterPro" id="IPR021858">
    <property type="entry name" value="Fun_TF"/>
</dbReference>
<dbReference type="OrthoDB" id="434972at2759"/>
<dbReference type="Gene3D" id="4.10.240.10">
    <property type="entry name" value="Zn(2)-C6 fungal-type DNA-binding domain"/>
    <property type="match status" value="1"/>
</dbReference>
<dbReference type="eggNOG" id="ENOG502RSAW">
    <property type="taxonomic scope" value="Eukaryota"/>
</dbReference>
<dbReference type="InParanoid" id="K1W955"/>
<dbReference type="GO" id="GO:0008270">
    <property type="term" value="F:zinc ion binding"/>
    <property type="evidence" value="ECO:0007669"/>
    <property type="project" value="InterPro"/>
</dbReference>
<gene>
    <name evidence="5" type="ORF">MBM_07956</name>
</gene>
<dbReference type="Pfam" id="PF11951">
    <property type="entry name" value="Fungal_trans_2"/>
    <property type="match status" value="1"/>
</dbReference>
<dbReference type="GO" id="GO:0045944">
    <property type="term" value="P:positive regulation of transcription by RNA polymerase II"/>
    <property type="evidence" value="ECO:0007669"/>
    <property type="project" value="TreeGrafter"/>
</dbReference>
<dbReference type="SMART" id="SM00066">
    <property type="entry name" value="GAL4"/>
    <property type="match status" value="1"/>
</dbReference>
<evidence type="ECO:0000259" key="4">
    <source>
        <dbReference type="PROSITE" id="PS50048"/>
    </source>
</evidence>
<dbReference type="GO" id="GO:0000976">
    <property type="term" value="F:transcription cis-regulatory region binding"/>
    <property type="evidence" value="ECO:0007669"/>
    <property type="project" value="TreeGrafter"/>
</dbReference>
<sequence>MSAQTQIQSSERDTGISRMTKRQIRRTRTGCKTCRRRRKKCDEEHPFCQNCMKSTYRCEGYDVPTTFETGGTKRKVKRKPVPGSTSFEAQLMLYDTNSRAGYDYDEFINYTSSSSEEFPISDAQDLHVYTRQLDGNIEVTYDPFDPISYYEGIQPLENYQEFLPPPELPFPIRGINTPVRRRLYSHFTSILSPLLTTCPGVTNPFNSIVIPLALSDETIMDSILSLAGSHLLKLQPSVADMEVIQDSQRLHSKVVQSQSNRVRDLSSHALTYHPSREDRTLEVIFATSLLLCLYEICEGSGGNAWHEHLSDAEKIITLATTPSQISTMGPAPPPNLSAIIDPFLLEFYLYHESLATVTVPFNPTKTTQHQRIADLLYQEPSLVGVQDGLHNFVTRISALRSEAESSQRDAHGRPDGHVVIKAENLFYDLEAWRHPPQLPASRPRNLMTGFYQTALSIWLFSIINPECRSDPVIQEAVGNIVAGMEQIGPRDGVLACMLFPLFVAGSAAITTEHRKTISAQFRRLKAWSALGNIDLTFRVVEKMWRDHDRGLRGSWDWVKQLEHTSLLVT</sequence>
<keyword evidence="6" id="KW-1185">Reference proteome</keyword>
<evidence type="ECO:0000256" key="1">
    <source>
        <dbReference type="ARBA" id="ARBA00004123"/>
    </source>
</evidence>
<comment type="subcellular location">
    <subcellularLocation>
        <location evidence="1">Nucleus</location>
    </subcellularLocation>
</comment>
<dbReference type="CDD" id="cd00067">
    <property type="entry name" value="GAL4"/>
    <property type="match status" value="1"/>
</dbReference>
<dbReference type="OMA" id="DFACRIS"/>
<dbReference type="InterPro" id="IPR001138">
    <property type="entry name" value="Zn2Cys6_DnaBD"/>
</dbReference>
<dbReference type="HOGENOM" id="CLU_021380_2_0_1"/>
<evidence type="ECO:0000313" key="6">
    <source>
        <dbReference type="Proteomes" id="UP000006753"/>
    </source>
</evidence>
<dbReference type="PANTHER" id="PTHR37534:SF38">
    <property type="entry name" value="ZN(2)-C6 FUNGAL-TYPE DOMAIN-CONTAINING PROTEIN"/>
    <property type="match status" value="1"/>
</dbReference>
<dbReference type="GO" id="GO:0005634">
    <property type="term" value="C:nucleus"/>
    <property type="evidence" value="ECO:0007669"/>
    <property type="project" value="UniProtKB-SubCell"/>
</dbReference>
<dbReference type="PANTHER" id="PTHR37534">
    <property type="entry name" value="TRANSCRIPTIONAL ACTIVATOR PROTEIN UGA3"/>
    <property type="match status" value="1"/>
</dbReference>
<name>K1W955_MARBU</name>
<evidence type="ECO:0000256" key="2">
    <source>
        <dbReference type="ARBA" id="ARBA00023242"/>
    </source>
</evidence>
<proteinExistence type="predicted"/>
<dbReference type="InterPro" id="IPR036864">
    <property type="entry name" value="Zn2-C6_fun-type_DNA-bd_sf"/>
</dbReference>
<dbReference type="GO" id="GO:0000981">
    <property type="term" value="F:DNA-binding transcription factor activity, RNA polymerase II-specific"/>
    <property type="evidence" value="ECO:0007669"/>
    <property type="project" value="InterPro"/>
</dbReference>
<feature type="domain" description="Zn(2)-C6 fungal-type" evidence="4">
    <location>
        <begin position="30"/>
        <end position="58"/>
    </location>
</feature>
<feature type="region of interest" description="Disordered" evidence="3">
    <location>
        <begin position="1"/>
        <end position="23"/>
    </location>
</feature>
<dbReference type="SUPFAM" id="SSF57701">
    <property type="entry name" value="Zn2/Cys6 DNA-binding domain"/>
    <property type="match status" value="1"/>
</dbReference>
<dbReference type="RefSeq" id="XP_007295845.1">
    <property type="nucleotide sequence ID" value="XM_007295783.1"/>
</dbReference>
<organism evidence="5 6">
    <name type="scientific">Marssonina brunnea f. sp. multigermtubi (strain MB_m1)</name>
    <name type="common">Marssonina leaf spot fungus</name>
    <dbReference type="NCBI Taxonomy" id="1072389"/>
    <lineage>
        <taxon>Eukaryota</taxon>
        <taxon>Fungi</taxon>
        <taxon>Dikarya</taxon>
        <taxon>Ascomycota</taxon>
        <taxon>Pezizomycotina</taxon>
        <taxon>Leotiomycetes</taxon>
        <taxon>Helotiales</taxon>
        <taxon>Drepanopezizaceae</taxon>
        <taxon>Drepanopeziza</taxon>
    </lineage>
</organism>
<dbReference type="Pfam" id="PF00172">
    <property type="entry name" value="Zn_clus"/>
    <property type="match status" value="1"/>
</dbReference>
<dbReference type="PROSITE" id="PS00463">
    <property type="entry name" value="ZN2_CY6_FUNGAL_1"/>
    <property type="match status" value="1"/>
</dbReference>
<dbReference type="PROSITE" id="PS50048">
    <property type="entry name" value="ZN2_CY6_FUNGAL_2"/>
    <property type="match status" value="1"/>
</dbReference>
<dbReference type="KEGG" id="mbe:MBM_07956"/>
<evidence type="ECO:0000256" key="3">
    <source>
        <dbReference type="SAM" id="MobiDB-lite"/>
    </source>
</evidence>
<dbReference type="AlphaFoldDB" id="K1W955"/>
<dbReference type="GeneID" id="18763891"/>
<accession>K1W955</accession>
<keyword evidence="2" id="KW-0539">Nucleus</keyword>